<organism evidence="1">
    <name type="scientific">Anguilla anguilla</name>
    <name type="common">European freshwater eel</name>
    <name type="synonym">Muraena anguilla</name>
    <dbReference type="NCBI Taxonomy" id="7936"/>
    <lineage>
        <taxon>Eukaryota</taxon>
        <taxon>Metazoa</taxon>
        <taxon>Chordata</taxon>
        <taxon>Craniata</taxon>
        <taxon>Vertebrata</taxon>
        <taxon>Euteleostomi</taxon>
        <taxon>Actinopterygii</taxon>
        <taxon>Neopterygii</taxon>
        <taxon>Teleostei</taxon>
        <taxon>Anguilliformes</taxon>
        <taxon>Anguillidae</taxon>
        <taxon>Anguilla</taxon>
    </lineage>
</organism>
<protein>
    <submittedName>
        <fullName evidence="1">Uncharacterized protein</fullName>
    </submittedName>
</protein>
<proteinExistence type="predicted"/>
<dbReference type="EMBL" id="GBXM01033777">
    <property type="protein sequence ID" value="JAH74800.1"/>
    <property type="molecule type" value="Transcribed_RNA"/>
</dbReference>
<reference evidence="1" key="2">
    <citation type="journal article" date="2015" name="Fish Shellfish Immunol.">
        <title>Early steps in the European eel (Anguilla anguilla)-Vibrio vulnificus interaction in the gills: Role of the RtxA13 toxin.</title>
        <authorList>
            <person name="Callol A."/>
            <person name="Pajuelo D."/>
            <person name="Ebbesson L."/>
            <person name="Teles M."/>
            <person name="MacKenzie S."/>
            <person name="Amaro C."/>
        </authorList>
    </citation>
    <scope>NUCLEOTIDE SEQUENCE</scope>
</reference>
<name>A0A0E9VBH3_ANGAN</name>
<evidence type="ECO:0000313" key="1">
    <source>
        <dbReference type="EMBL" id="JAH74800.1"/>
    </source>
</evidence>
<sequence length="14" mass="1633">MNKLIELAKIDVVF</sequence>
<accession>A0A0E9VBH3</accession>
<reference evidence="1" key="1">
    <citation type="submission" date="2014-11" db="EMBL/GenBank/DDBJ databases">
        <authorList>
            <person name="Amaro Gonzalez C."/>
        </authorList>
    </citation>
    <scope>NUCLEOTIDE SEQUENCE</scope>
</reference>